<sequence length="58" mass="6351">VENFVPESSVKKTPSDSIAKRLRTRSGKAIVSTNVPNKEEKPAKKTGLKPQLYGPKKS</sequence>
<dbReference type="Proteomes" id="UP000265520">
    <property type="component" value="Unassembled WGS sequence"/>
</dbReference>
<dbReference type="EMBL" id="LXQA010339958">
    <property type="protein sequence ID" value="MCI45127.1"/>
    <property type="molecule type" value="Genomic_DNA"/>
</dbReference>
<feature type="region of interest" description="Disordered" evidence="1">
    <location>
        <begin position="1"/>
        <end position="58"/>
    </location>
</feature>
<evidence type="ECO:0000256" key="1">
    <source>
        <dbReference type="SAM" id="MobiDB-lite"/>
    </source>
</evidence>
<evidence type="ECO:0000313" key="2">
    <source>
        <dbReference type="EMBL" id="MCI45127.1"/>
    </source>
</evidence>
<keyword evidence="3" id="KW-1185">Reference proteome</keyword>
<dbReference type="AlphaFoldDB" id="A0A392S9N8"/>
<comment type="caution">
    <text evidence="2">The sequence shown here is derived from an EMBL/GenBank/DDBJ whole genome shotgun (WGS) entry which is preliminary data.</text>
</comment>
<proteinExistence type="predicted"/>
<organism evidence="2 3">
    <name type="scientific">Trifolium medium</name>
    <dbReference type="NCBI Taxonomy" id="97028"/>
    <lineage>
        <taxon>Eukaryota</taxon>
        <taxon>Viridiplantae</taxon>
        <taxon>Streptophyta</taxon>
        <taxon>Embryophyta</taxon>
        <taxon>Tracheophyta</taxon>
        <taxon>Spermatophyta</taxon>
        <taxon>Magnoliopsida</taxon>
        <taxon>eudicotyledons</taxon>
        <taxon>Gunneridae</taxon>
        <taxon>Pentapetalae</taxon>
        <taxon>rosids</taxon>
        <taxon>fabids</taxon>
        <taxon>Fabales</taxon>
        <taxon>Fabaceae</taxon>
        <taxon>Papilionoideae</taxon>
        <taxon>50 kb inversion clade</taxon>
        <taxon>NPAAA clade</taxon>
        <taxon>Hologalegina</taxon>
        <taxon>IRL clade</taxon>
        <taxon>Trifolieae</taxon>
        <taxon>Trifolium</taxon>
    </lineage>
</organism>
<protein>
    <submittedName>
        <fullName evidence="2">Uncharacterized protein</fullName>
    </submittedName>
</protein>
<reference evidence="2 3" key="1">
    <citation type="journal article" date="2018" name="Front. Plant Sci.">
        <title>Red Clover (Trifolium pratense) and Zigzag Clover (T. medium) - A Picture of Genomic Similarities and Differences.</title>
        <authorList>
            <person name="Dluhosova J."/>
            <person name="Istvanek J."/>
            <person name="Nedelnik J."/>
            <person name="Repkova J."/>
        </authorList>
    </citation>
    <scope>NUCLEOTIDE SEQUENCE [LARGE SCALE GENOMIC DNA]</scope>
    <source>
        <strain evidence="3">cv. 10/8</strain>
        <tissue evidence="2">Leaf</tissue>
    </source>
</reference>
<name>A0A392S9N8_9FABA</name>
<feature type="non-terminal residue" evidence="2">
    <location>
        <position position="1"/>
    </location>
</feature>
<accession>A0A392S9N8</accession>
<evidence type="ECO:0000313" key="3">
    <source>
        <dbReference type="Proteomes" id="UP000265520"/>
    </source>
</evidence>